<dbReference type="GO" id="GO:0015074">
    <property type="term" value="P:DNA integration"/>
    <property type="evidence" value="ECO:0007669"/>
    <property type="project" value="UniProtKB-KW"/>
</dbReference>
<name>B5Y8N9_COPPD</name>
<dbReference type="STRING" id="309798.COPRO5265_0789"/>
<reference evidence="9" key="1">
    <citation type="submission" date="2008-08" db="EMBL/GenBank/DDBJ databases">
        <title>The complete genome sequence of Coprothermobacter proteolyticus strain ATCC 5245 / DSM 5265 / BT.</title>
        <authorList>
            <person name="Dodson R.J."/>
            <person name="Durkin A.S."/>
            <person name="Wu M."/>
            <person name="Eisen J."/>
            <person name="Sutton G."/>
        </authorList>
    </citation>
    <scope>NUCLEOTIDE SEQUENCE [LARGE SCALE GENOMIC DNA]</scope>
    <source>
        <strain evidence="9">ATCC 35245 / DSM 5265 / OCM 4 / BT</strain>
    </source>
</reference>
<dbReference type="AlphaFoldDB" id="B5Y8N9"/>
<dbReference type="InterPro" id="IPR011010">
    <property type="entry name" value="DNA_brk_join_enz"/>
</dbReference>
<dbReference type="Proteomes" id="UP000001732">
    <property type="component" value="Chromosome"/>
</dbReference>
<reference evidence="8 9" key="2">
    <citation type="journal article" date="2014" name="Genome Announc.">
        <title>Complete Genome Sequence of Coprothermobacter proteolyticus DSM 5265.</title>
        <authorList>
            <person name="Alexiev A."/>
            <person name="Coil D.A."/>
            <person name="Badger J.H."/>
            <person name="Enticknap J."/>
            <person name="Ward N."/>
            <person name="Robb F.T."/>
            <person name="Eisen J.A."/>
        </authorList>
    </citation>
    <scope>NUCLEOTIDE SEQUENCE [LARGE SCALE GENOMIC DNA]</scope>
    <source>
        <strain evidence="9">ATCC 35245 / DSM 5265 / OCM 4 / BT</strain>
    </source>
</reference>
<dbReference type="InterPro" id="IPR050090">
    <property type="entry name" value="Tyrosine_recombinase_XerCD"/>
</dbReference>
<feature type="domain" description="Tyr recombinase" evidence="6">
    <location>
        <begin position="113"/>
        <end position="271"/>
    </location>
</feature>
<gene>
    <name evidence="8" type="primary">xerD</name>
    <name evidence="8" type="ordered locus">COPRO5265_0789</name>
</gene>
<evidence type="ECO:0000256" key="3">
    <source>
        <dbReference type="ARBA" id="ARBA00023125"/>
    </source>
</evidence>
<evidence type="ECO:0000259" key="6">
    <source>
        <dbReference type="PROSITE" id="PS51898"/>
    </source>
</evidence>
<dbReference type="InterPro" id="IPR044068">
    <property type="entry name" value="CB"/>
</dbReference>
<dbReference type="Gene3D" id="1.10.443.10">
    <property type="entry name" value="Intergrase catalytic core"/>
    <property type="match status" value="1"/>
</dbReference>
<dbReference type="RefSeq" id="WP_012544012.1">
    <property type="nucleotide sequence ID" value="NC_011295.1"/>
</dbReference>
<dbReference type="InterPro" id="IPR013762">
    <property type="entry name" value="Integrase-like_cat_sf"/>
</dbReference>
<accession>B5Y8N9</accession>
<dbReference type="GO" id="GO:0003677">
    <property type="term" value="F:DNA binding"/>
    <property type="evidence" value="ECO:0007669"/>
    <property type="project" value="UniProtKB-UniRule"/>
</dbReference>
<dbReference type="OrthoDB" id="9801717at2"/>
<evidence type="ECO:0000259" key="7">
    <source>
        <dbReference type="PROSITE" id="PS51900"/>
    </source>
</evidence>
<dbReference type="SUPFAM" id="SSF56349">
    <property type="entry name" value="DNA breaking-rejoining enzymes"/>
    <property type="match status" value="1"/>
</dbReference>
<dbReference type="GO" id="GO:0007059">
    <property type="term" value="P:chromosome segregation"/>
    <property type="evidence" value="ECO:0007669"/>
    <property type="project" value="UniProtKB-KW"/>
</dbReference>
<feature type="domain" description="Core-binding (CB)" evidence="7">
    <location>
        <begin position="17"/>
        <end position="95"/>
    </location>
</feature>
<dbReference type="HOGENOM" id="CLU_027562_9_6_9"/>
<proteinExistence type="predicted"/>
<keyword evidence="1" id="KW-0159">Chromosome partition</keyword>
<dbReference type="PROSITE" id="PS51900">
    <property type="entry name" value="CB"/>
    <property type="match status" value="1"/>
</dbReference>
<dbReference type="Gene3D" id="1.10.150.130">
    <property type="match status" value="1"/>
</dbReference>
<protein>
    <submittedName>
        <fullName evidence="8">Site-specific integrase/recombinase XerD protein</fullName>
    </submittedName>
</protein>
<dbReference type="InterPro" id="IPR010998">
    <property type="entry name" value="Integrase_recombinase_N"/>
</dbReference>
<dbReference type="PROSITE" id="PS51898">
    <property type="entry name" value="TYR_RECOMBINASE"/>
    <property type="match status" value="1"/>
</dbReference>
<evidence type="ECO:0000256" key="2">
    <source>
        <dbReference type="ARBA" id="ARBA00022908"/>
    </source>
</evidence>
<dbReference type="InterPro" id="IPR004107">
    <property type="entry name" value="Integrase_SAM-like_N"/>
</dbReference>
<evidence type="ECO:0000256" key="5">
    <source>
        <dbReference type="PROSITE-ProRule" id="PRU01248"/>
    </source>
</evidence>
<dbReference type="PANTHER" id="PTHR30349:SF81">
    <property type="entry name" value="TYROSINE RECOMBINASE XERC"/>
    <property type="match status" value="1"/>
</dbReference>
<dbReference type="EMBL" id="CP001145">
    <property type="protein sequence ID" value="ACI17360.1"/>
    <property type="molecule type" value="Genomic_DNA"/>
</dbReference>
<keyword evidence="4" id="KW-0233">DNA recombination</keyword>
<keyword evidence="9" id="KW-1185">Reference proteome</keyword>
<keyword evidence="3 5" id="KW-0238">DNA-binding</keyword>
<dbReference type="eggNOG" id="COG4974">
    <property type="taxonomic scope" value="Bacteria"/>
</dbReference>
<dbReference type="PANTHER" id="PTHR30349">
    <property type="entry name" value="PHAGE INTEGRASE-RELATED"/>
    <property type="match status" value="1"/>
</dbReference>
<sequence>MEAGAQGHENITLTLLKQSKRLVEEYEQWLVLRKQASPRTVRSYLKDVDDFLAFVEQERSTDIELFKQFLHDKGLSPSTVARKLSAVSSFSAFLRRQGIALEFERPKVKIPQKLMQVPNWNDLDQLVDEVQDHEVRLALRMMLHCGLRASEVLELRWSDIGDDYMLVRGKGGKQRMLPVSEAIRTDIESIKRKGSYVFCDKKGKKRSRVWLWRKTRAFLGTHPHILRHAFATELTNYADIRVVQESLGHSDITTTQRYTHVYREALKELVEGKSLLGGETIDDDEREGI</sequence>
<evidence type="ECO:0000313" key="8">
    <source>
        <dbReference type="EMBL" id="ACI17360.1"/>
    </source>
</evidence>
<dbReference type="KEGG" id="cpo:COPRO5265_0789"/>
<evidence type="ECO:0000256" key="1">
    <source>
        <dbReference type="ARBA" id="ARBA00022829"/>
    </source>
</evidence>
<keyword evidence="2" id="KW-0229">DNA integration</keyword>
<organism evidence="8 9">
    <name type="scientific">Coprothermobacter proteolyticus (strain ATCC 35245 / DSM 5265 / OCM 4 / BT)</name>
    <dbReference type="NCBI Taxonomy" id="309798"/>
    <lineage>
        <taxon>Bacteria</taxon>
        <taxon>Pseudomonadati</taxon>
        <taxon>Coprothermobacterota</taxon>
        <taxon>Coprothermobacteria</taxon>
        <taxon>Coprothermobacterales</taxon>
        <taxon>Coprothermobacteraceae</taxon>
        <taxon>Coprothermobacter</taxon>
    </lineage>
</organism>
<evidence type="ECO:0000256" key="4">
    <source>
        <dbReference type="ARBA" id="ARBA00023172"/>
    </source>
</evidence>
<dbReference type="Pfam" id="PF02899">
    <property type="entry name" value="Phage_int_SAM_1"/>
    <property type="match status" value="1"/>
</dbReference>
<dbReference type="Pfam" id="PF00589">
    <property type="entry name" value="Phage_integrase"/>
    <property type="match status" value="1"/>
</dbReference>
<evidence type="ECO:0000313" key="9">
    <source>
        <dbReference type="Proteomes" id="UP000001732"/>
    </source>
</evidence>
<dbReference type="InterPro" id="IPR002104">
    <property type="entry name" value="Integrase_catalytic"/>
</dbReference>
<dbReference type="GO" id="GO:0006310">
    <property type="term" value="P:DNA recombination"/>
    <property type="evidence" value="ECO:0007669"/>
    <property type="project" value="UniProtKB-KW"/>
</dbReference>